<evidence type="ECO:0000256" key="2">
    <source>
        <dbReference type="ARBA" id="ARBA00005811"/>
    </source>
</evidence>
<dbReference type="InterPro" id="IPR003400">
    <property type="entry name" value="ExbD"/>
</dbReference>
<protein>
    <submittedName>
        <fullName evidence="8">Outer membrane transport energization protein ExbD</fullName>
    </submittedName>
</protein>
<dbReference type="PANTHER" id="PTHR30558">
    <property type="entry name" value="EXBD MEMBRANE COMPONENT OF PMF-DRIVEN MACROMOLECULE IMPORT SYSTEM"/>
    <property type="match status" value="1"/>
</dbReference>
<keyword evidence="7" id="KW-0653">Protein transport</keyword>
<keyword evidence="9" id="KW-1185">Reference proteome</keyword>
<evidence type="ECO:0000256" key="7">
    <source>
        <dbReference type="RuleBase" id="RU003879"/>
    </source>
</evidence>
<keyword evidence="6" id="KW-0472">Membrane</keyword>
<evidence type="ECO:0000256" key="3">
    <source>
        <dbReference type="ARBA" id="ARBA00022475"/>
    </source>
</evidence>
<sequence length="119" mass="12711">MLPLINVVFLLMVFFMLVGSLSVRDVLEIEPARARQLAPADAGSGTLVIAADGRLGWGRRIFALDQLKAQAAAWQARHAGQTLEVKADAALEARAVVDILGVLRDAGIVQVKLLAANVR</sequence>
<reference evidence="8 9" key="1">
    <citation type="submission" date="2019-03" db="EMBL/GenBank/DDBJ databases">
        <title>Genomic Encyclopedia of Type Strains, Phase IV (KMG-IV): sequencing the most valuable type-strain genomes for metagenomic binning, comparative biology and taxonomic classification.</title>
        <authorList>
            <person name="Goeker M."/>
        </authorList>
    </citation>
    <scope>NUCLEOTIDE SEQUENCE [LARGE SCALE GENOMIC DNA]</scope>
    <source>
        <strain evidence="8 9">DSM 26377</strain>
    </source>
</reference>
<keyword evidence="4 7" id="KW-0812">Transmembrane</keyword>
<name>A0A4R7PC15_9GAMM</name>
<accession>A0A4R7PC15</accession>
<dbReference type="Gene3D" id="3.30.420.270">
    <property type="match status" value="1"/>
</dbReference>
<keyword evidence="5" id="KW-1133">Transmembrane helix</keyword>
<evidence type="ECO:0000313" key="8">
    <source>
        <dbReference type="EMBL" id="TDU31548.1"/>
    </source>
</evidence>
<evidence type="ECO:0000256" key="4">
    <source>
        <dbReference type="ARBA" id="ARBA00022692"/>
    </source>
</evidence>
<dbReference type="Pfam" id="PF02472">
    <property type="entry name" value="ExbD"/>
    <property type="match status" value="1"/>
</dbReference>
<keyword evidence="3" id="KW-1003">Cell membrane</keyword>
<comment type="subcellular location">
    <subcellularLocation>
        <location evidence="1">Cell membrane</location>
        <topology evidence="1">Single-pass membrane protein</topology>
    </subcellularLocation>
    <subcellularLocation>
        <location evidence="7">Cell membrane</location>
        <topology evidence="7">Single-pass type II membrane protein</topology>
    </subcellularLocation>
</comment>
<dbReference type="Proteomes" id="UP000295341">
    <property type="component" value="Unassembled WGS sequence"/>
</dbReference>
<dbReference type="GO" id="GO:0022857">
    <property type="term" value="F:transmembrane transporter activity"/>
    <property type="evidence" value="ECO:0007669"/>
    <property type="project" value="InterPro"/>
</dbReference>
<organism evidence="8 9">
    <name type="scientific">Panacagrimonas perspica</name>
    <dbReference type="NCBI Taxonomy" id="381431"/>
    <lineage>
        <taxon>Bacteria</taxon>
        <taxon>Pseudomonadati</taxon>
        <taxon>Pseudomonadota</taxon>
        <taxon>Gammaproteobacteria</taxon>
        <taxon>Nevskiales</taxon>
        <taxon>Nevskiaceae</taxon>
        <taxon>Panacagrimonas</taxon>
    </lineage>
</organism>
<proteinExistence type="inferred from homology"/>
<dbReference type="GO" id="GO:0005886">
    <property type="term" value="C:plasma membrane"/>
    <property type="evidence" value="ECO:0007669"/>
    <property type="project" value="UniProtKB-SubCell"/>
</dbReference>
<evidence type="ECO:0000256" key="1">
    <source>
        <dbReference type="ARBA" id="ARBA00004162"/>
    </source>
</evidence>
<evidence type="ECO:0000256" key="5">
    <source>
        <dbReference type="ARBA" id="ARBA00022989"/>
    </source>
</evidence>
<dbReference type="GO" id="GO:0015031">
    <property type="term" value="P:protein transport"/>
    <property type="evidence" value="ECO:0007669"/>
    <property type="project" value="UniProtKB-KW"/>
</dbReference>
<evidence type="ECO:0000256" key="6">
    <source>
        <dbReference type="ARBA" id="ARBA00023136"/>
    </source>
</evidence>
<gene>
    <name evidence="8" type="ORF">DFR24_0918</name>
</gene>
<comment type="caution">
    <text evidence="8">The sequence shown here is derived from an EMBL/GenBank/DDBJ whole genome shotgun (WGS) entry which is preliminary data.</text>
</comment>
<keyword evidence="7" id="KW-0813">Transport</keyword>
<dbReference type="AlphaFoldDB" id="A0A4R7PC15"/>
<dbReference type="PANTHER" id="PTHR30558:SF3">
    <property type="entry name" value="BIOPOLYMER TRANSPORT PROTEIN EXBD-RELATED"/>
    <property type="match status" value="1"/>
</dbReference>
<dbReference type="EMBL" id="SOBT01000008">
    <property type="protein sequence ID" value="TDU31548.1"/>
    <property type="molecule type" value="Genomic_DNA"/>
</dbReference>
<evidence type="ECO:0000313" key="9">
    <source>
        <dbReference type="Proteomes" id="UP000295341"/>
    </source>
</evidence>
<comment type="similarity">
    <text evidence="2 7">Belongs to the ExbD/TolR family.</text>
</comment>